<sequence length="588" mass="67944">MKLFSLSEFSRKATEAFKRFPFTLVWAIVSAVITIILVDPGERAFERHGNLILIFVLGISWLIGAQFYIEQFKKKTLWWIKIVVIGLLIALYFTLPEYEVGRFDTDDTPYIRWTLYFIAGHLALFFAPFITVWHPKAYWNYLSNIIIAIARSALFSGVLYLGLVLAMLAVQFLFEIDIDGIRYFQLFIICLGIVNTWVYLSDFPKEIQHDIRMEFHKPVEVFVKFILIPLAGLYVVILYAYAIKILALWELPKGWVSYLIIALATLLFIIQIIIHPVRLSHSSRLIRKFQPAFYWAMLPLLFLFYVAIYRRIADYGVTEARYFLVLIAVFITGATLYLIFSRKQQLRFLPMALAVMAMVGSFGFWGAFSVSERSQLEQFEEVYNAFAKADSTTLSRETADRFVSITRYLSDRNTLDKTESTLGYNPKVAFPDARSWNMGDKILDSLGLKISLYNQNPERLAYYNDEANAYVVSGYDYIKDLYLNKQQRHNNPENIIQGYRFSLEENSNAIQVTKDQEQVLSISLDTVTAELRKNGGNNGSFDSELIYATGNNDSIAVKVYFKQLELVKEDTQFQVAYCNVMVLFKLNK</sequence>
<feature type="transmembrane region" description="Helical" evidence="1">
    <location>
        <begin position="289"/>
        <end position="308"/>
    </location>
</feature>
<feature type="transmembrane region" description="Helical" evidence="1">
    <location>
        <begin position="180"/>
        <end position="200"/>
    </location>
</feature>
<feature type="transmembrane region" description="Helical" evidence="1">
    <location>
        <begin position="50"/>
        <end position="69"/>
    </location>
</feature>
<keyword evidence="1" id="KW-0472">Membrane</keyword>
<evidence type="ECO:0000313" key="2">
    <source>
        <dbReference type="EMBL" id="RMB59107.1"/>
    </source>
</evidence>
<feature type="transmembrane region" description="Helical" evidence="1">
    <location>
        <begin position="76"/>
        <end position="95"/>
    </location>
</feature>
<dbReference type="InterPro" id="IPR025291">
    <property type="entry name" value="DUF4153"/>
</dbReference>
<protein>
    <submittedName>
        <fullName evidence="2">DUF4153 domain-containing protein</fullName>
    </submittedName>
</protein>
<evidence type="ECO:0000313" key="3">
    <source>
        <dbReference type="Proteomes" id="UP000281985"/>
    </source>
</evidence>
<accession>A0A3M0G4X8</accession>
<dbReference type="RefSeq" id="WP_121917275.1">
    <property type="nucleotide sequence ID" value="NZ_REFV01000007.1"/>
</dbReference>
<dbReference type="AlphaFoldDB" id="A0A3M0G4X8"/>
<feature type="transmembrane region" description="Helical" evidence="1">
    <location>
        <begin position="255"/>
        <end position="277"/>
    </location>
</feature>
<keyword evidence="1" id="KW-1133">Transmembrane helix</keyword>
<proteinExistence type="predicted"/>
<dbReference type="Proteomes" id="UP000281985">
    <property type="component" value="Unassembled WGS sequence"/>
</dbReference>
<feature type="transmembrane region" description="Helical" evidence="1">
    <location>
        <begin position="20"/>
        <end position="38"/>
    </location>
</feature>
<keyword evidence="1" id="KW-0812">Transmembrane</keyword>
<feature type="transmembrane region" description="Helical" evidence="1">
    <location>
        <begin position="347"/>
        <end position="368"/>
    </location>
</feature>
<reference evidence="2 3" key="1">
    <citation type="submission" date="2018-10" db="EMBL/GenBank/DDBJ databases">
        <title>Dokdonia luteus sp. nov., isolated from sea water.</title>
        <authorList>
            <person name="Zhou L.Y."/>
            <person name="Du Z.J."/>
        </authorList>
    </citation>
    <scope>NUCLEOTIDE SEQUENCE [LARGE SCALE GENOMIC DNA]</scope>
    <source>
        <strain evidence="2 3">SH27</strain>
    </source>
</reference>
<organism evidence="2 3">
    <name type="scientific">Dokdonia sinensis</name>
    <dbReference type="NCBI Taxonomy" id="2479847"/>
    <lineage>
        <taxon>Bacteria</taxon>
        <taxon>Pseudomonadati</taxon>
        <taxon>Bacteroidota</taxon>
        <taxon>Flavobacteriia</taxon>
        <taxon>Flavobacteriales</taxon>
        <taxon>Flavobacteriaceae</taxon>
        <taxon>Dokdonia</taxon>
    </lineage>
</organism>
<feature type="transmembrane region" description="Helical" evidence="1">
    <location>
        <begin position="115"/>
        <end position="133"/>
    </location>
</feature>
<comment type="caution">
    <text evidence="2">The sequence shown here is derived from an EMBL/GenBank/DDBJ whole genome shotgun (WGS) entry which is preliminary data.</text>
</comment>
<dbReference type="Pfam" id="PF13687">
    <property type="entry name" value="DUF4153"/>
    <property type="match status" value="1"/>
</dbReference>
<evidence type="ECO:0000256" key="1">
    <source>
        <dbReference type="SAM" id="Phobius"/>
    </source>
</evidence>
<feature type="transmembrane region" description="Helical" evidence="1">
    <location>
        <begin position="221"/>
        <end position="243"/>
    </location>
</feature>
<keyword evidence="3" id="KW-1185">Reference proteome</keyword>
<dbReference type="EMBL" id="REFV01000007">
    <property type="protein sequence ID" value="RMB59107.1"/>
    <property type="molecule type" value="Genomic_DNA"/>
</dbReference>
<feature type="transmembrane region" description="Helical" evidence="1">
    <location>
        <begin position="145"/>
        <end position="174"/>
    </location>
</feature>
<feature type="transmembrane region" description="Helical" evidence="1">
    <location>
        <begin position="320"/>
        <end position="340"/>
    </location>
</feature>
<gene>
    <name evidence="2" type="ORF">EAX61_08575</name>
</gene>
<dbReference type="OrthoDB" id="9809196at2"/>
<name>A0A3M0G4X8_9FLAO</name>